<gene>
    <name evidence="9" type="ORF">DICPUDRAFT_98758</name>
</gene>
<feature type="transmembrane region" description="Helical" evidence="8">
    <location>
        <begin position="251"/>
        <end position="284"/>
    </location>
</feature>
<keyword evidence="4 8" id="KW-1133">Transmembrane helix</keyword>
<feature type="transmembrane region" description="Helical" evidence="8">
    <location>
        <begin position="12"/>
        <end position="31"/>
    </location>
</feature>
<accession>F0ZTA2</accession>
<evidence type="ECO:0008006" key="11">
    <source>
        <dbReference type="Google" id="ProtNLM"/>
    </source>
</evidence>
<dbReference type="Pfam" id="PF06775">
    <property type="entry name" value="Seipin"/>
    <property type="match status" value="1"/>
</dbReference>
<dbReference type="GO" id="GO:0019915">
    <property type="term" value="P:lipid storage"/>
    <property type="evidence" value="ECO:0000318"/>
    <property type="project" value="GO_Central"/>
</dbReference>
<feature type="region of interest" description="Disordered" evidence="7">
    <location>
        <begin position="515"/>
        <end position="634"/>
    </location>
</feature>
<dbReference type="GO" id="GO:0006629">
    <property type="term" value="P:lipid metabolic process"/>
    <property type="evidence" value="ECO:0007669"/>
    <property type="project" value="UniProtKB-KW"/>
</dbReference>
<evidence type="ECO:0000256" key="3">
    <source>
        <dbReference type="ARBA" id="ARBA00022824"/>
    </source>
</evidence>
<feature type="compositionally biased region" description="Basic and acidic residues" evidence="7">
    <location>
        <begin position="580"/>
        <end position="597"/>
    </location>
</feature>
<dbReference type="FunCoup" id="F0ZTA2">
    <property type="interactions" value="784"/>
</dbReference>
<feature type="compositionally biased region" description="Low complexity" evidence="7">
    <location>
        <begin position="471"/>
        <end position="488"/>
    </location>
</feature>
<evidence type="ECO:0000256" key="5">
    <source>
        <dbReference type="ARBA" id="ARBA00023098"/>
    </source>
</evidence>
<evidence type="ECO:0000256" key="7">
    <source>
        <dbReference type="SAM" id="MobiDB-lite"/>
    </source>
</evidence>
<feature type="transmembrane region" description="Helical" evidence="8">
    <location>
        <begin position="63"/>
        <end position="85"/>
    </location>
</feature>
<feature type="compositionally biased region" description="Basic and acidic residues" evidence="7">
    <location>
        <begin position="454"/>
        <end position="470"/>
    </location>
</feature>
<dbReference type="EMBL" id="GL871172">
    <property type="protein sequence ID" value="EGC32829.1"/>
    <property type="molecule type" value="Genomic_DNA"/>
</dbReference>
<dbReference type="eggNOG" id="KOG4200">
    <property type="taxonomic scope" value="Eukaryota"/>
</dbReference>
<keyword evidence="3" id="KW-0256">Endoplasmic reticulum</keyword>
<dbReference type="GO" id="GO:0034389">
    <property type="term" value="P:lipid droplet organization"/>
    <property type="evidence" value="ECO:0000318"/>
    <property type="project" value="GO_Central"/>
</dbReference>
<dbReference type="InParanoid" id="F0ZTA2"/>
<keyword evidence="10" id="KW-1185">Reference proteome</keyword>
<feature type="compositionally biased region" description="Low complexity" evidence="7">
    <location>
        <begin position="366"/>
        <end position="380"/>
    </location>
</feature>
<dbReference type="STRING" id="5786.F0ZTA2"/>
<dbReference type="GeneID" id="10508200"/>
<dbReference type="PANTHER" id="PTHR21212">
    <property type="entry name" value="BERNARDINELLI-SEIP CONGENITAL LIPODYSTROPHY 2 HOMOLOG BSCL2 PROTEIN"/>
    <property type="match status" value="1"/>
</dbReference>
<evidence type="ECO:0000256" key="6">
    <source>
        <dbReference type="ARBA" id="ARBA00023136"/>
    </source>
</evidence>
<evidence type="ECO:0000256" key="1">
    <source>
        <dbReference type="ARBA" id="ARBA00004477"/>
    </source>
</evidence>
<dbReference type="GO" id="GO:0005811">
    <property type="term" value="C:lipid droplet"/>
    <property type="evidence" value="ECO:0007669"/>
    <property type="project" value="EnsemblProtists"/>
</dbReference>
<sequence length="634" mass="72922">MDSAISNSIKTVLNLGFKIVSFWFKLWLLPINSIFEWIQERVKPIVVPLFTFLHTHKTKLLKYSLLSIFYLGFLLFVTLISYYALYSTLVPKVSTEEPLFFDYSYKSTKKIVADVQASVEFQKNKHYSIFLELELPESPKNQDVGMFMACMEIDDHDKWNPQKIHHTCRPAILKYSSGILKYIKSFLMSIPYLFGFYEEKQTVVLSMGDNFIANRYYQTISAQIQINNPEIQIYKASLKFLANLKGFDYYLYYYPITSFIVGCSIIYISLLSSSIFFVASLYLYRHFNQKEQEGIKPIEDSSDEEIELHNSLVGEDLNDFSSSSSSAAIPSSSADAVSSSNIQRRNAANYKRKPIWEIEDDNPMFNKDNNNKDNNIGNNISSTKPNNEDSLGIFASPKMSKDSKSVEDSKFYRELDEAFNNKLNNQKNFNNTINNNNYSWDQELKDIDSLLDEKQKQQEQKYKQKNKDKPSTTPSSPSLKNKQQQQQKKNQEFDSKNNNEDIQAHSLLILSTSENTTPIQHSSNKEEEKAPNISIEQTITNNISNNNNDDDNDKKNIENETTNNITINDDSPVNISSPSDSDKECEEHKDEETKESAEQDEEGEESEKPPGNSGFSGNDEWVKVLDSSIRKRKN</sequence>
<dbReference type="GO" id="GO:0005789">
    <property type="term" value="C:endoplasmic reticulum membrane"/>
    <property type="evidence" value="ECO:0000318"/>
    <property type="project" value="GO_Central"/>
</dbReference>
<feature type="compositionally biased region" description="Basic and acidic residues" evidence="7">
    <location>
        <begin position="489"/>
        <end position="499"/>
    </location>
</feature>
<protein>
    <recommendedName>
        <fullName evidence="11">Seipin</fullName>
    </recommendedName>
</protein>
<dbReference type="KEGG" id="dpp:DICPUDRAFT_98758"/>
<dbReference type="RefSeq" id="XP_003290652.1">
    <property type="nucleotide sequence ID" value="XM_003290604.1"/>
</dbReference>
<dbReference type="PANTHER" id="PTHR21212:SF0">
    <property type="entry name" value="SEIPIN"/>
    <property type="match status" value="1"/>
</dbReference>
<feature type="compositionally biased region" description="Low complexity" evidence="7">
    <location>
        <begin position="559"/>
        <end position="570"/>
    </location>
</feature>
<feature type="compositionally biased region" description="Low complexity" evidence="7">
    <location>
        <begin position="532"/>
        <end position="547"/>
    </location>
</feature>
<dbReference type="InterPro" id="IPR009617">
    <property type="entry name" value="Seipin"/>
</dbReference>
<organism evidence="9 10">
    <name type="scientific">Dictyostelium purpureum</name>
    <name type="common">Slime mold</name>
    <dbReference type="NCBI Taxonomy" id="5786"/>
    <lineage>
        <taxon>Eukaryota</taxon>
        <taxon>Amoebozoa</taxon>
        <taxon>Evosea</taxon>
        <taxon>Eumycetozoa</taxon>
        <taxon>Dictyostelia</taxon>
        <taxon>Dictyosteliales</taxon>
        <taxon>Dictyosteliaceae</taxon>
        <taxon>Dictyostelium</taxon>
    </lineage>
</organism>
<dbReference type="CDD" id="cd23995">
    <property type="entry name" value="Seipin_BSCL2_like"/>
    <property type="match status" value="1"/>
</dbReference>
<evidence type="ECO:0000313" key="9">
    <source>
        <dbReference type="EMBL" id="EGC32829.1"/>
    </source>
</evidence>
<keyword evidence="2 8" id="KW-0812">Transmembrane</keyword>
<dbReference type="AlphaFoldDB" id="F0ZTA2"/>
<dbReference type="Proteomes" id="UP000001064">
    <property type="component" value="Unassembled WGS sequence"/>
</dbReference>
<dbReference type="GO" id="GO:0140042">
    <property type="term" value="P:lipid droplet formation"/>
    <property type="evidence" value="ECO:0007669"/>
    <property type="project" value="EnsemblProtists"/>
</dbReference>
<dbReference type="OrthoDB" id="3990054at2759"/>
<reference evidence="10" key="1">
    <citation type="journal article" date="2011" name="Genome Biol.">
        <title>Comparative genomics of the social amoebae Dictyostelium discoideum and Dictyostelium purpureum.</title>
        <authorList>
            <consortium name="US DOE Joint Genome Institute (JGI-PGF)"/>
            <person name="Sucgang R."/>
            <person name="Kuo A."/>
            <person name="Tian X."/>
            <person name="Salerno W."/>
            <person name="Parikh A."/>
            <person name="Feasley C.L."/>
            <person name="Dalin E."/>
            <person name="Tu H."/>
            <person name="Huang E."/>
            <person name="Barry K."/>
            <person name="Lindquist E."/>
            <person name="Shapiro H."/>
            <person name="Bruce D."/>
            <person name="Schmutz J."/>
            <person name="Salamov A."/>
            <person name="Fey P."/>
            <person name="Gaudet P."/>
            <person name="Anjard C."/>
            <person name="Babu M.M."/>
            <person name="Basu S."/>
            <person name="Bushmanova Y."/>
            <person name="van der Wel H."/>
            <person name="Katoh-Kurasawa M."/>
            <person name="Dinh C."/>
            <person name="Coutinho P.M."/>
            <person name="Saito T."/>
            <person name="Elias M."/>
            <person name="Schaap P."/>
            <person name="Kay R.R."/>
            <person name="Henrissat B."/>
            <person name="Eichinger L."/>
            <person name="Rivero F."/>
            <person name="Putnam N.H."/>
            <person name="West C.M."/>
            <person name="Loomis W.F."/>
            <person name="Chisholm R.L."/>
            <person name="Shaulsky G."/>
            <person name="Strassmann J.E."/>
            <person name="Queller D.C."/>
            <person name="Kuspa A."/>
            <person name="Grigoriev I.V."/>
        </authorList>
    </citation>
    <scope>NUCLEOTIDE SEQUENCE [LARGE SCALE GENOMIC DNA]</scope>
    <source>
        <strain evidence="10">QSDP1</strain>
    </source>
</reference>
<name>F0ZTA2_DICPU</name>
<feature type="region of interest" description="Disordered" evidence="7">
    <location>
        <begin position="454"/>
        <end position="499"/>
    </location>
</feature>
<dbReference type="VEuPathDB" id="AmoebaDB:DICPUDRAFT_98758"/>
<evidence type="ECO:0000256" key="4">
    <source>
        <dbReference type="ARBA" id="ARBA00022989"/>
    </source>
</evidence>
<evidence type="ECO:0000256" key="2">
    <source>
        <dbReference type="ARBA" id="ARBA00022692"/>
    </source>
</evidence>
<evidence type="ECO:0000256" key="8">
    <source>
        <dbReference type="SAM" id="Phobius"/>
    </source>
</evidence>
<evidence type="ECO:0000313" key="10">
    <source>
        <dbReference type="Proteomes" id="UP000001064"/>
    </source>
</evidence>
<proteinExistence type="predicted"/>
<comment type="subcellular location">
    <subcellularLocation>
        <location evidence="1">Endoplasmic reticulum membrane</location>
        <topology evidence="1">Multi-pass membrane protein</topology>
    </subcellularLocation>
</comment>
<keyword evidence="6 8" id="KW-0472">Membrane</keyword>
<keyword evidence="5" id="KW-0443">Lipid metabolism</keyword>
<feature type="region of interest" description="Disordered" evidence="7">
    <location>
        <begin position="360"/>
        <end position="406"/>
    </location>
</feature>